<keyword evidence="1" id="KW-1133">Transmembrane helix</keyword>
<dbReference type="EMBL" id="MN734438">
    <property type="protein sequence ID" value="QJD54499.1"/>
    <property type="molecule type" value="Genomic_DNA"/>
</dbReference>
<dbReference type="RefSeq" id="YP_010738320.1">
    <property type="nucleotide sequence ID" value="NC_073025.1"/>
</dbReference>
<feature type="domain" description="TtsA-like Glycoside hydrolase family 108" evidence="2">
    <location>
        <begin position="24"/>
        <end position="108"/>
    </location>
</feature>
<keyword evidence="5" id="KW-1185">Reference proteome</keyword>
<protein>
    <submittedName>
        <fullName evidence="4">Lysozyme</fullName>
        <ecNumber evidence="4">3.2.1.17</ecNumber>
    </submittedName>
</protein>
<sequence>MVRQRQRKPGLNIMSDAAFNPSLDLTLAHEGGFVNHPKDPGGATNKGVTQKVYDAYRRLNGLATRSVRFIEDAEVAEIYRRNYWNAAGCNSLPAGVDYAVFDYAVNSGVSRSIKDLQRTVNSVGNMVGLSLKIAVDGAVGPATIDAVCKIANADEVAFIESFCNRRMDFLRSLKTYSTFGKGWQRRVLGDKPNPTADDGDHGVIDYAVKMAKDDLTYPLKPEQLPTPVGAKAGEVNGKGVEADKAVTKSPEGVGAIAAGVGVTGATAFQAADAVKAHIDDTTIGRIAAIVFSLLMLAGVGLVVWQFIQRRKEQKAA</sequence>
<dbReference type="InterPro" id="IPR023346">
    <property type="entry name" value="Lysozyme-like_dom_sf"/>
</dbReference>
<keyword evidence="4" id="KW-0378">Hydrolase</keyword>
<accession>A0A6M3T9W2</accession>
<dbReference type="EC" id="3.2.1.17" evidence="4"/>
<evidence type="ECO:0000259" key="3">
    <source>
        <dbReference type="Pfam" id="PF09374"/>
    </source>
</evidence>
<dbReference type="InterPro" id="IPR018537">
    <property type="entry name" value="Peptidoglycan-bd_3"/>
</dbReference>
<reference evidence="4 5" key="1">
    <citation type="submission" date="2019-11" db="EMBL/GenBank/DDBJ databases">
        <authorList>
            <person name="Hylling O."/>
            <person name="Hansen L.H."/>
            <person name="Johansen A."/>
        </authorList>
    </citation>
    <scope>NUCLEOTIDE SEQUENCE [LARGE SCALE GENOMIC DNA]</scope>
</reference>
<dbReference type="Pfam" id="PF05838">
    <property type="entry name" value="Glyco_hydro_108"/>
    <property type="match status" value="1"/>
</dbReference>
<dbReference type="GO" id="GO:0003796">
    <property type="term" value="F:lysozyme activity"/>
    <property type="evidence" value="ECO:0007669"/>
    <property type="project" value="UniProtKB-EC"/>
</dbReference>
<feature type="transmembrane region" description="Helical" evidence="1">
    <location>
        <begin position="286"/>
        <end position="307"/>
    </location>
</feature>
<dbReference type="SUPFAM" id="SSF53955">
    <property type="entry name" value="Lysozyme-like"/>
    <property type="match status" value="1"/>
</dbReference>
<dbReference type="GeneID" id="79585687"/>
<dbReference type="KEGG" id="vg:79585687"/>
<name>A0A6M3T9W2_9CAUD</name>
<keyword evidence="1" id="KW-0812">Transmembrane</keyword>
<evidence type="ECO:0000259" key="2">
    <source>
        <dbReference type="Pfam" id="PF05838"/>
    </source>
</evidence>
<evidence type="ECO:0000313" key="5">
    <source>
        <dbReference type="Proteomes" id="UP000502416"/>
    </source>
</evidence>
<dbReference type="Gene3D" id="1.20.141.10">
    <property type="entry name" value="Chitosanase, subunit A, domain 1"/>
    <property type="match status" value="1"/>
</dbReference>
<keyword evidence="4" id="KW-0326">Glycosidase</keyword>
<dbReference type="CDD" id="cd13926">
    <property type="entry name" value="N-acetylmuramidase_GH108"/>
    <property type="match status" value="1"/>
</dbReference>
<evidence type="ECO:0000313" key="4">
    <source>
        <dbReference type="EMBL" id="QJD54499.1"/>
    </source>
</evidence>
<proteinExistence type="predicted"/>
<dbReference type="Proteomes" id="UP000502416">
    <property type="component" value="Segment"/>
</dbReference>
<feature type="domain" description="Peptidoglycan binding" evidence="3">
    <location>
        <begin position="116"/>
        <end position="186"/>
    </location>
</feature>
<keyword evidence="1" id="KW-0472">Membrane</keyword>
<dbReference type="InterPro" id="IPR008565">
    <property type="entry name" value="TtsA-like_GH18_dom"/>
</dbReference>
<dbReference type="Pfam" id="PF09374">
    <property type="entry name" value="PG_binding_3"/>
    <property type="match status" value="1"/>
</dbReference>
<evidence type="ECO:0000256" key="1">
    <source>
        <dbReference type="SAM" id="Phobius"/>
    </source>
</evidence>
<organism evidence="4 5">
    <name type="scientific">Sphingomonas phage Lucius</name>
    <dbReference type="NCBI Taxonomy" id="2686313"/>
    <lineage>
        <taxon>Viruses</taxon>
        <taxon>Duplodnaviria</taxon>
        <taxon>Heunggongvirae</taxon>
        <taxon>Uroviricota</taxon>
        <taxon>Caudoviricetes</taxon>
        <taxon>Johnpaulvirinae</taxon>
        <taxon>Kharnvirus</taxon>
        <taxon>Kharnvirus lucius</taxon>
    </lineage>
</organism>